<dbReference type="PANTHER" id="PTHR12001:SF71">
    <property type="entry name" value="(2E,6E)-FARNESYL DIPHOSPHATE SYNTHASE"/>
    <property type="match status" value="1"/>
</dbReference>
<evidence type="ECO:0000313" key="22">
    <source>
        <dbReference type="Proteomes" id="UP000671119"/>
    </source>
</evidence>
<dbReference type="PANTHER" id="PTHR12001">
    <property type="entry name" value="GERANYLGERANYL PYROPHOSPHATE SYNTHASE"/>
    <property type="match status" value="1"/>
</dbReference>
<dbReference type="Proteomes" id="UP000050139">
    <property type="component" value="Unassembled WGS sequence"/>
</dbReference>
<keyword evidence="2" id="KW-0444">Lipid biosynthesis</keyword>
<evidence type="ECO:0000313" key="13">
    <source>
        <dbReference type="EMBL" id="REQ54151.1"/>
    </source>
</evidence>
<dbReference type="EMBL" id="JAGIZI010000045">
    <property type="protein sequence ID" value="MBP0685266.1"/>
    <property type="molecule type" value="Genomic_DNA"/>
</dbReference>
<keyword evidence="2" id="KW-0443">Lipid metabolism</keyword>
<protein>
    <submittedName>
        <fullName evidence="12">(2E,6E)-farnesyl diphosphate synthase</fullName>
    </submittedName>
    <submittedName>
        <fullName evidence="13">Farnesyl-diphosphate synthase</fullName>
    </submittedName>
    <submittedName>
        <fullName evidence="7">Multifunctional geranylgeranyl pyrophosphate synthetase: dimethylallyltransferase + geranyltranstransferase + farnesyltranstransferase</fullName>
        <ecNumber evidence="7">2.5.1.1</ecNumber>
        <ecNumber evidence="7 12">2.5.1.10</ecNumber>
    </submittedName>
</protein>
<gene>
    <name evidence="7" type="primary">idsA1</name>
    <name evidence="12" type="ORF">A4S10_03553</name>
    <name evidence="14" type="ORF">DKC2_3619</name>
    <name evidence="13" type="ORF">DSJ38_06945</name>
    <name evidence="10" type="ORF">ERS007679_01103</name>
    <name evidence="8" type="ORF">ERS027646_01946</name>
    <name evidence="7" type="ORF">ERS027659_00515</name>
    <name evidence="9" type="ORF">ERS094118_03680</name>
    <name evidence="11" type="ORF">J8J21_19605</name>
</gene>
<dbReference type="InterPro" id="IPR033749">
    <property type="entry name" value="Polyprenyl_synt_CS"/>
</dbReference>
<name>A0A045JAS9_MYCTX</name>
<dbReference type="GO" id="GO:0004337">
    <property type="term" value="F:(2E,6E)-farnesyl diphosphate synthase activity"/>
    <property type="evidence" value="ECO:0007669"/>
    <property type="project" value="UniProtKB-EC"/>
</dbReference>
<reference evidence="11 22" key="8">
    <citation type="submission" date="2021-03" db="EMBL/GenBank/DDBJ databases">
        <title>Whole Genome Sequencing of Mycobacterium tuberculosis clinical isolates from Arunachal Pradesh, India.</title>
        <authorList>
            <person name="Singh S."/>
            <person name="Mudliar S.R."/>
            <person name="Kulsum U."/>
            <person name="Rufai S.B."/>
            <person name="Singh P.K."/>
            <person name="Umpo M."/>
            <person name="Nyori M."/>
        </authorList>
    </citation>
    <scope>NUCLEOTIDE SEQUENCE [LARGE SCALE GENOMIC DNA]</scope>
    <source>
        <strain evidence="11 22">OMICS/BPL/0142/20/SP</strain>
    </source>
</reference>
<dbReference type="SFLD" id="SFLDS00005">
    <property type="entry name" value="Isoprenoid_Synthase_Type_I"/>
    <property type="match status" value="1"/>
</dbReference>
<evidence type="ECO:0000256" key="6">
    <source>
        <dbReference type="SAM" id="MobiDB-lite"/>
    </source>
</evidence>
<reference evidence="12 19" key="3">
    <citation type="submission" date="2016-04" db="EMBL/GenBank/DDBJ databases">
        <authorList>
            <person name="Bigi M."/>
            <person name="Bigi F."/>
            <person name="Soria M.A."/>
        </authorList>
    </citation>
    <scope>NUCLEOTIDE SEQUENCE [LARGE SCALE GENOMIC DNA]</scope>
    <source>
        <strain evidence="12 19">6548</strain>
    </source>
</reference>
<reference evidence="13" key="6">
    <citation type="submission" date="2018-07" db="EMBL/GenBank/DDBJ databases">
        <authorList>
            <person name="Shah S."/>
            <person name="Brown T."/>
            <person name="Auld S."/>
            <person name="Bratton K."/>
            <person name="Narechania A."/>
            <person name="Mathema B."/>
            <person name="Gandhi N."/>
        </authorList>
    </citation>
    <scope>NUCLEOTIDE SEQUENCE</scope>
    <source>
        <strain evidence="13">32301_S10</strain>
    </source>
</reference>
<reference evidence="12 19" key="5">
    <citation type="submission" date="2017-02" db="EMBL/GenBank/DDBJ databases">
        <title>Protein polymorphisms may explain contrasting epidemiological fitness of two variants of a multidrug-resistant Mycobacterium tuberculosis strain.</title>
        <authorList>
            <person name="Bigi M.M."/>
            <person name="Lopez B."/>
            <person name="Blanco F.C."/>
            <person name="Sasiain M.C."/>
            <person name="De La Barrera S."/>
            <person name="Ritacco V."/>
            <person name="Bigi F."/>
            <person name="Soria M.A."/>
        </authorList>
    </citation>
    <scope>NUCLEOTIDE SEQUENCE [LARGE SCALE GENOMIC DNA]</scope>
    <source>
        <strain evidence="12 19">6548</strain>
    </source>
</reference>
<evidence type="ECO:0000313" key="15">
    <source>
        <dbReference type="Proteomes" id="UP000045842"/>
    </source>
</evidence>
<dbReference type="EMBL" id="COPH01000037">
    <property type="protein sequence ID" value="CLW94865.1"/>
    <property type="molecule type" value="Genomic_DNA"/>
</dbReference>
<dbReference type="SFLD" id="SFLDG01017">
    <property type="entry name" value="Polyprenyl_Transferase_Like"/>
    <property type="match status" value="1"/>
</dbReference>
<evidence type="ECO:0000313" key="19">
    <source>
        <dbReference type="Proteomes" id="UP000189452"/>
    </source>
</evidence>
<evidence type="ECO:0000256" key="4">
    <source>
        <dbReference type="ARBA" id="ARBA00022842"/>
    </source>
</evidence>
<keyword evidence="3" id="KW-0479">Metal-binding</keyword>
<evidence type="ECO:0000313" key="21">
    <source>
        <dbReference type="Proteomes" id="UP000300237"/>
    </source>
</evidence>
<dbReference type="OMA" id="ISYEHRD"/>
<dbReference type="GO" id="GO:0004161">
    <property type="term" value="F:dimethylallyltranstransferase activity"/>
    <property type="evidence" value="ECO:0007669"/>
    <property type="project" value="UniProtKB-EC"/>
</dbReference>
<dbReference type="EMBL" id="QTBD01000105">
    <property type="protein sequence ID" value="REQ54151.1"/>
    <property type="molecule type" value="Genomic_DNA"/>
</dbReference>
<evidence type="ECO:0000313" key="12">
    <source>
        <dbReference type="EMBL" id="OMH61362.1"/>
    </source>
</evidence>
<evidence type="ECO:0000313" key="11">
    <source>
        <dbReference type="EMBL" id="MBP0685266.1"/>
    </source>
</evidence>
<dbReference type="PROSITE" id="PS00723">
    <property type="entry name" value="POLYPRENYL_SYNTHASE_1"/>
    <property type="match status" value="1"/>
</dbReference>
<dbReference type="GO" id="GO:0046872">
    <property type="term" value="F:metal ion binding"/>
    <property type="evidence" value="ECO:0007669"/>
    <property type="project" value="UniProtKB-KW"/>
</dbReference>
<dbReference type="Proteomes" id="UP000256381">
    <property type="component" value="Unassembled WGS sequence"/>
</dbReference>
<dbReference type="Proteomes" id="UP000671119">
    <property type="component" value="Unassembled WGS sequence"/>
</dbReference>
<dbReference type="Proteomes" id="UP000300237">
    <property type="component" value="Chromosome"/>
</dbReference>
<evidence type="ECO:0000256" key="3">
    <source>
        <dbReference type="ARBA" id="ARBA00022723"/>
    </source>
</evidence>
<proteinExistence type="inferred from homology"/>
<dbReference type="SUPFAM" id="SSF48576">
    <property type="entry name" value="Terpenoid synthases"/>
    <property type="match status" value="1"/>
</dbReference>
<dbReference type="AlphaFoldDB" id="A0A045JAS9"/>
<evidence type="ECO:0000256" key="5">
    <source>
        <dbReference type="RuleBase" id="RU004466"/>
    </source>
</evidence>
<dbReference type="Proteomes" id="UP000048948">
    <property type="component" value="Unassembled WGS sequence"/>
</dbReference>
<dbReference type="PROSITE" id="PS00444">
    <property type="entry name" value="POLYPRENYL_SYNTHASE_2"/>
    <property type="match status" value="1"/>
</dbReference>
<reference evidence="15 16" key="2">
    <citation type="submission" date="2015-03" db="EMBL/GenBank/DDBJ databases">
        <authorList>
            <consortium name="Pathogen Informatics"/>
        </authorList>
    </citation>
    <scope>NUCLEOTIDE SEQUENCE [LARGE SCALE GENOMIC DNA]</scope>
    <source>
        <strain evidence="8 16">Bir 172</strain>
        <strain evidence="7 18">Bir 185</strain>
        <strain evidence="10 15">G09801536</strain>
    </source>
</reference>
<dbReference type="EMBL" id="LR027516">
    <property type="protein sequence ID" value="VCU51710.1"/>
    <property type="molecule type" value="Genomic_DNA"/>
</dbReference>
<comment type="similarity">
    <text evidence="5">Belongs to the FPP/GGPP synthase family.</text>
</comment>
<dbReference type="Proteomes" id="UP000050164">
    <property type="component" value="Unassembled WGS sequence"/>
</dbReference>
<accession>A0A045JAS9</accession>
<evidence type="ECO:0000313" key="16">
    <source>
        <dbReference type="Proteomes" id="UP000048948"/>
    </source>
</evidence>
<dbReference type="EC" id="2.5.1.1" evidence="7"/>
<dbReference type="EMBL" id="CNFT01000070">
    <property type="protein sequence ID" value="CKQ99410.1"/>
    <property type="molecule type" value="Genomic_DNA"/>
</dbReference>
<evidence type="ECO:0000256" key="2">
    <source>
        <dbReference type="ARBA" id="ARBA00022516"/>
    </source>
</evidence>
<evidence type="ECO:0000313" key="14">
    <source>
        <dbReference type="EMBL" id="VCU51710.1"/>
    </source>
</evidence>
<dbReference type="EMBL" id="CNGE01000321">
    <property type="protein sequence ID" value="CKS48473.1"/>
    <property type="molecule type" value="Genomic_DNA"/>
</dbReference>
<keyword evidence="5 12" id="KW-0808">Transferase</keyword>
<dbReference type="Gene3D" id="1.10.600.10">
    <property type="entry name" value="Farnesyl Diphosphate Synthase"/>
    <property type="match status" value="1"/>
</dbReference>
<dbReference type="EMBL" id="CSAD01000108">
    <property type="protein sequence ID" value="COV12591.1"/>
    <property type="molecule type" value="Genomic_DNA"/>
</dbReference>
<dbReference type="SMR" id="A0A045JAS9"/>
<evidence type="ECO:0000313" key="18">
    <source>
        <dbReference type="Proteomes" id="UP000050164"/>
    </source>
</evidence>
<dbReference type="Proteomes" id="UP000045842">
    <property type="component" value="Unassembled WGS sequence"/>
</dbReference>
<comment type="pathway">
    <text evidence="1">Isoprenoid biosynthesis.</text>
</comment>
<evidence type="ECO:0000256" key="1">
    <source>
        <dbReference type="ARBA" id="ARBA00005128"/>
    </source>
</evidence>
<organism evidence="12 19">
    <name type="scientific">Mycobacterium tuberculosis</name>
    <dbReference type="NCBI Taxonomy" id="1773"/>
    <lineage>
        <taxon>Bacteria</taxon>
        <taxon>Bacillati</taxon>
        <taxon>Actinomycetota</taxon>
        <taxon>Actinomycetes</taxon>
        <taxon>Mycobacteriales</taxon>
        <taxon>Mycobacteriaceae</taxon>
        <taxon>Mycobacterium</taxon>
        <taxon>Mycobacterium tuberculosis complex</taxon>
    </lineage>
</organism>
<dbReference type="GO" id="GO:0008299">
    <property type="term" value="P:isoprenoid biosynthetic process"/>
    <property type="evidence" value="ECO:0007669"/>
    <property type="project" value="InterPro"/>
</dbReference>
<evidence type="ECO:0000313" key="10">
    <source>
        <dbReference type="EMBL" id="COV12591.1"/>
    </source>
</evidence>
<evidence type="ECO:0000313" key="8">
    <source>
        <dbReference type="EMBL" id="CKS48473.1"/>
    </source>
</evidence>
<evidence type="ECO:0000313" key="9">
    <source>
        <dbReference type="EMBL" id="CLW94865.1"/>
    </source>
</evidence>
<dbReference type="InterPro" id="IPR008949">
    <property type="entry name" value="Isoprenoid_synthase_dom_sf"/>
</dbReference>
<reference evidence="9 17" key="1">
    <citation type="submission" date="2015-03" db="EMBL/GenBank/DDBJ databases">
        <authorList>
            <consortium name="Pathogen Informatics"/>
            <person name="Murphy D."/>
        </authorList>
    </citation>
    <scope>NUCLEOTIDE SEQUENCE [LARGE SCALE GENOMIC DNA]</scope>
    <source>
        <strain evidence="9 17">0268S</strain>
    </source>
</reference>
<evidence type="ECO:0000313" key="20">
    <source>
        <dbReference type="Proteomes" id="UP000256381"/>
    </source>
</evidence>
<dbReference type="EMBL" id="LWDQ01000001">
    <property type="protein sequence ID" value="OMH61362.1"/>
    <property type="molecule type" value="Genomic_DNA"/>
</dbReference>
<dbReference type="RefSeq" id="WP_003417957.1">
    <property type="nucleotide sequence ID" value="NZ_AP018035.1"/>
</dbReference>
<reference evidence="13 20" key="4">
    <citation type="journal article" date="2017" name="N. Engl. J. Med.">
        <title>Transmission of Extensively Drug-Resistant Tuberculosis in South Africa.</title>
        <authorList>
            <person name="Shah N.S."/>
            <person name="Auld S.C."/>
            <person name="Brust J.C."/>
            <person name="Mathema B."/>
            <person name="Ismail N."/>
            <person name="Moodley P."/>
            <person name="Mlisana K."/>
            <person name="Allana S."/>
            <person name="Campbell A."/>
            <person name="Mthiyane T."/>
            <person name="Morris N."/>
            <person name="Mpangase P."/>
            <person name="van der Meulen H."/>
            <person name="Omar S.V."/>
            <person name="Brown T.S."/>
            <person name="Narechania A."/>
            <person name="Shaskina E."/>
            <person name="Kapwata T."/>
            <person name="Kreiswirth B."/>
            <person name="Gandhi N.R."/>
        </authorList>
    </citation>
    <scope>NUCLEOTIDE SEQUENCE [LARGE SCALE GENOMIC DNA]</scope>
    <source>
        <strain evidence="13 20">32301_S10</strain>
    </source>
</reference>
<dbReference type="CDD" id="cd00685">
    <property type="entry name" value="Trans_IPPS_HT"/>
    <property type="match status" value="1"/>
</dbReference>
<evidence type="ECO:0000313" key="17">
    <source>
        <dbReference type="Proteomes" id="UP000050139"/>
    </source>
</evidence>
<keyword evidence="4" id="KW-0460">Magnesium</keyword>
<dbReference type="Pfam" id="PF00348">
    <property type="entry name" value="polyprenyl_synt"/>
    <property type="match status" value="1"/>
</dbReference>
<evidence type="ECO:0000313" key="7">
    <source>
        <dbReference type="EMBL" id="CKQ99410.1"/>
    </source>
</evidence>
<dbReference type="InterPro" id="IPR000092">
    <property type="entry name" value="Polyprenyl_synt"/>
</dbReference>
<dbReference type="Proteomes" id="UP000189452">
    <property type="component" value="Chromosome"/>
</dbReference>
<feature type="region of interest" description="Disordered" evidence="6">
    <location>
        <begin position="1"/>
        <end position="21"/>
    </location>
</feature>
<dbReference type="EC" id="2.5.1.10" evidence="7 12"/>
<sequence length="359" mass="38852">MRGTDEKYGLPPQPDSDRMTRRTLPVLGLAHELITPTLRQMADRLDPHMRPVVSYHLGWSDERGRPVNNNCGKAIRPALVFVAAEAAGADPHSAIPGAVSVELVHNFSLVHDDLMDRDEHRRHRPTVWALWGDAMALLAGDAMLSLAHEVLLDCDSPHVGAALRAISEATRELIRGQAADTAFESRTDVALDECLKMAEGKTAALMAASAEVGALLAGAPRSVREALVAYGRHIGLAFQLVDDLLGIWGRPEITGKPVYSDLRSRKKTLPVTWTVAHGGSAGRRLAAWLVDETGSQTASDDELAAVAELIECGGGRRWASAEARRHVTQGIDMVARIGIPDRPAAELQDLAHYIVDRQA</sequence>
<reference evidence="14 21" key="7">
    <citation type="submission" date="2018-08" db="EMBL/GenBank/DDBJ databases">
        <authorList>
            <person name="Fokvardsen B D."/>
            <person name="Norman A."/>
        </authorList>
    </citation>
    <scope>NUCLEOTIDE SEQUENCE [LARGE SCALE GENOMIC DNA]</scope>
    <source>
        <strain evidence="14 21">DKC2</strain>
    </source>
</reference>